<evidence type="ECO:0000256" key="2">
    <source>
        <dbReference type="ARBA" id="ARBA00022553"/>
    </source>
</evidence>
<dbReference type="PANTHER" id="PTHR45527">
    <property type="entry name" value="NONRIBOSOMAL PEPTIDE SYNTHETASE"/>
    <property type="match status" value="1"/>
</dbReference>
<feature type="domain" description="Condensation" evidence="4">
    <location>
        <begin position="1"/>
        <end position="451"/>
    </location>
</feature>
<dbReference type="InterPro" id="IPR042099">
    <property type="entry name" value="ANL_N_sf"/>
</dbReference>
<feature type="domain" description="AMP-dependent synthetase/ligase" evidence="3">
    <location>
        <begin position="498"/>
        <end position="853"/>
    </location>
</feature>
<feature type="non-terminal residue" evidence="5">
    <location>
        <position position="1"/>
    </location>
</feature>
<dbReference type="InterPro" id="IPR020845">
    <property type="entry name" value="AMP-binding_CS"/>
</dbReference>
<dbReference type="InterPro" id="IPR001242">
    <property type="entry name" value="Condensation_dom"/>
</dbReference>
<evidence type="ECO:0000259" key="4">
    <source>
        <dbReference type="Pfam" id="PF00668"/>
    </source>
</evidence>
<dbReference type="Pfam" id="PF00501">
    <property type="entry name" value="AMP-binding"/>
    <property type="match status" value="1"/>
</dbReference>
<keyword evidence="1" id="KW-0596">Phosphopantetheine</keyword>
<accession>A0A820ADA6</accession>
<dbReference type="Gene3D" id="3.30.300.30">
    <property type="match status" value="1"/>
</dbReference>
<dbReference type="Pfam" id="PF00668">
    <property type="entry name" value="Condensation"/>
    <property type="match status" value="1"/>
</dbReference>
<gene>
    <name evidence="5" type="ORF">KXQ929_LOCUS38582</name>
</gene>
<dbReference type="InterPro" id="IPR000873">
    <property type="entry name" value="AMP-dep_synth/lig_dom"/>
</dbReference>
<evidence type="ECO:0000259" key="3">
    <source>
        <dbReference type="Pfam" id="PF00501"/>
    </source>
</evidence>
<dbReference type="GO" id="GO:0005829">
    <property type="term" value="C:cytosol"/>
    <property type="evidence" value="ECO:0007669"/>
    <property type="project" value="TreeGrafter"/>
</dbReference>
<sequence length="924" mass="105629">PASFAQARIWLDERIRFDPDKPQVAIYNMPFVYRLQPGHTLSIKQLHHALYLTINKHPSLHTSLHFDTEMNLLMQRVITDEDKNNKNNMFSIIETTYETDEQLNEILHNEKRNPHLFDLAQGLVFRCHLVYYKQISSNHLLSPKDLLIFNFHHALFDFPSMNIFLHDLNQAYTTGQLLYDDNTNLRYLDYAIIEQQMPMTGANMFWLDVLHDCKLDQSLPLPFDRYRLSNEHRTGRGTSISFDFGQDLSHHFLTHASSYNISLEYLALAIYYVFLFKLTNGEKDLCIGINSHGRYRDELNSIIGMFVNAIPLRCQLDPHLSFHKVAKHVQDNMINCMKYSYFPLQRILNQHSDISNPVFLDTSFEFISSMPNDDKDVIMIGDSQFSLLPFSIKISEDEIMSKFDFILSFQHDLNLNEFSCTINASLDLFNAKTVCITTQRLQTMLHQLFTSFDCTTNKPIYELSLTLSNEQYLMQSMNNTQVSFPYPLTCIHHEFVYQVMKHPQKLAVELDEQSLTYCELLYYVQVLSLTLLNEYDVVPGEVVCQCVERSLSMVIGIMGIEMAGGVYCPLSPRDPQHRLHALTQQTQSRLVLVHYLTKIKFHHNIVLLDIDLIVSNNDRAENGDTDGLSNVLLAAKDMAYIIFTSGSTGTPKAAQLRHRSFSRYMYSLVCGDVLKEKDTIMQISRCSFDTHVQDIIGTLTIGATVIMLHPGGIIDLTYLTDVIKKKNVTCFTSVPSLLQPLFTFLKHFNDSSSLLSLRCVCTGGEKCSVNLRNLILSSIADHCKLWNFYGPAEATIVCTFYRVNLMVDTPSIPIGRPLSNYHCMMVNQYSQSSVSGQESELLVGGVGVFAGYLRRDDLTAKALIEIDGDLFYRTGDLVTIDNNGLLHYQGRKDHQIKLHGQRIELGEIERCLLSTISISACVVM</sequence>
<feature type="non-terminal residue" evidence="5">
    <location>
        <position position="924"/>
    </location>
</feature>
<dbReference type="PANTHER" id="PTHR45527:SF1">
    <property type="entry name" value="FATTY ACID SYNTHASE"/>
    <property type="match status" value="1"/>
</dbReference>
<comment type="caution">
    <text evidence="5">The sequence shown here is derived from an EMBL/GenBank/DDBJ whole genome shotgun (WGS) entry which is preliminary data.</text>
</comment>
<evidence type="ECO:0000256" key="1">
    <source>
        <dbReference type="ARBA" id="ARBA00022450"/>
    </source>
</evidence>
<dbReference type="GO" id="GO:0047527">
    <property type="term" value="F:2,3-dihydroxybenzoate-serine ligase activity"/>
    <property type="evidence" value="ECO:0007669"/>
    <property type="project" value="TreeGrafter"/>
</dbReference>
<dbReference type="SUPFAM" id="SSF56801">
    <property type="entry name" value="Acetyl-CoA synthetase-like"/>
    <property type="match status" value="1"/>
</dbReference>
<dbReference type="GO" id="GO:0031177">
    <property type="term" value="F:phosphopantetheine binding"/>
    <property type="evidence" value="ECO:0007669"/>
    <property type="project" value="TreeGrafter"/>
</dbReference>
<dbReference type="InterPro" id="IPR023213">
    <property type="entry name" value="CAT-like_dom_sf"/>
</dbReference>
<proteinExistence type="predicted"/>
<dbReference type="GO" id="GO:0043041">
    <property type="term" value="P:amino acid activation for nonribosomal peptide biosynthetic process"/>
    <property type="evidence" value="ECO:0007669"/>
    <property type="project" value="TreeGrafter"/>
</dbReference>
<dbReference type="EMBL" id="CAJOBB010006952">
    <property type="protein sequence ID" value="CAF4174415.1"/>
    <property type="molecule type" value="Genomic_DNA"/>
</dbReference>
<keyword evidence="2" id="KW-0597">Phosphoprotein</keyword>
<evidence type="ECO:0000313" key="5">
    <source>
        <dbReference type="EMBL" id="CAF4174415.1"/>
    </source>
</evidence>
<dbReference type="Gene3D" id="3.30.559.30">
    <property type="entry name" value="Nonribosomal peptide synthetase, condensation domain"/>
    <property type="match status" value="1"/>
</dbReference>
<dbReference type="GO" id="GO:0009239">
    <property type="term" value="P:enterobactin biosynthetic process"/>
    <property type="evidence" value="ECO:0007669"/>
    <property type="project" value="TreeGrafter"/>
</dbReference>
<protein>
    <submittedName>
        <fullName evidence="5">Uncharacterized protein</fullName>
    </submittedName>
</protein>
<reference evidence="5" key="1">
    <citation type="submission" date="2021-02" db="EMBL/GenBank/DDBJ databases">
        <authorList>
            <person name="Nowell W R."/>
        </authorList>
    </citation>
    <scope>NUCLEOTIDE SEQUENCE</scope>
</reference>
<dbReference type="Proteomes" id="UP000663868">
    <property type="component" value="Unassembled WGS sequence"/>
</dbReference>
<dbReference type="GO" id="GO:0009366">
    <property type="term" value="C:enterobactin synthetase complex"/>
    <property type="evidence" value="ECO:0007669"/>
    <property type="project" value="TreeGrafter"/>
</dbReference>
<dbReference type="Gene3D" id="3.30.559.10">
    <property type="entry name" value="Chloramphenicol acetyltransferase-like domain"/>
    <property type="match status" value="1"/>
</dbReference>
<name>A0A820ADA6_9BILA</name>
<dbReference type="AlphaFoldDB" id="A0A820ADA6"/>
<dbReference type="Gene3D" id="3.40.50.12780">
    <property type="entry name" value="N-terminal domain of ligase-like"/>
    <property type="match status" value="1"/>
</dbReference>
<dbReference type="InterPro" id="IPR045851">
    <property type="entry name" value="AMP-bd_C_sf"/>
</dbReference>
<dbReference type="PROSITE" id="PS00455">
    <property type="entry name" value="AMP_BINDING"/>
    <property type="match status" value="1"/>
</dbReference>
<evidence type="ECO:0000313" key="6">
    <source>
        <dbReference type="Proteomes" id="UP000663868"/>
    </source>
</evidence>
<dbReference type="SUPFAM" id="SSF52777">
    <property type="entry name" value="CoA-dependent acyltransferases"/>
    <property type="match status" value="2"/>
</dbReference>
<organism evidence="5 6">
    <name type="scientific">Adineta steineri</name>
    <dbReference type="NCBI Taxonomy" id="433720"/>
    <lineage>
        <taxon>Eukaryota</taxon>
        <taxon>Metazoa</taxon>
        <taxon>Spiralia</taxon>
        <taxon>Gnathifera</taxon>
        <taxon>Rotifera</taxon>
        <taxon>Eurotatoria</taxon>
        <taxon>Bdelloidea</taxon>
        <taxon>Adinetida</taxon>
        <taxon>Adinetidae</taxon>
        <taxon>Adineta</taxon>
    </lineage>
</organism>